<dbReference type="Proteomes" id="UP000291084">
    <property type="component" value="Chromosome 10"/>
</dbReference>
<organism evidence="1 2">
    <name type="scientific">Vigna angularis var. angularis</name>
    <dbReference type="NCBI Taxonomy" id="157739"/>
    <lineage>
        <taxon>Eukaryota</taxon>
        <taxon>Viridiplantae</taxon>
        <taxon>Streptophyta</taxon>
        <taxon>Embryophyta</taxon>
        <taxon>Tracheophyta</taxon>
        <taxon>Spermatophyta</taxon>
        <taxon>Magnoliopsida</taxon>
        <taxon>eudicotyledons</taxon>
        <taxon>Gunneridae</taxon>
        <taxon>Pentapetalae</taxon>
        <taxon>rosids</taxon>
        <taxon>fabids</taxon>
        <taxon>Fabales</taxon>
        <taxon>Fabaceae</taxon>
        <taxon>Papilionoideae</taxon>
        <taxon>50 kb inversion clade</taxon>
        <taxon>NPAAA clade</taxon>
        <taxon>indigoferoid/millettioid clade</taxon>
        <taxon>Phaseoleae</taxon>
        <taxon>Vigna</taxon>
    </lineage>
</organism>
<accession>A0A0S3T5L1</accession>
<evidence type="ECO:0000313" key="1">
    <source>
        <dbReference type="EMBL" id="BAU00536.1"/>
    </source>
</evidence>
<sequence>MSIRTNKMKAVGVLMKQLATSRRKFHEKGRDESFDGELENLWLVLNNKR</sequence>
<protein>
    <submittedName>
        <fullName evidence="1">Uncharacterized protein</fullName>
    </submittedName>
</protein>
<keyword evidence="2" id="KW-1185">Reference proteome</keyword>
<gene>
    <name evidence="1" type="primary">Vigan.10G213900</name>
    <name evidence="1" type="ORF">VIGAN_10213900</name>
</gene>
<name>A0A0S3T5L1_PHAAN</name>
<proteinExistence type="predicted"/>
<evidence type="ECO:0000313" key="2">
    <source>
        <dbReference type="Proteomes" id="UP000291084"/>
    </source>
</evidence>
<dbReference type="EMBL" id="AP015043">
    <property type="protein sequence ID" value="BAU00536.1"/>
    <property type="molecule type" value="Genomic_DNA"/>
</dbReference>
<dbReference type="AlphaFoldDB" id="A0A0S3T5L1"/>
<reference evidence="1 2" key="1">
    <citation type="journal article" date="2015" name="Sci. Rep.">
        <title>The power of single molecule real-time sequencing technology in the de novo assembly of a eukaryotic genome.</title>
        <authorList>
            <person name="Sakai H."/>
            <person name="Naito K."/>
            <person name="Ogiso-Tanaka E."/>
            <person name="Takahashi Y."/>
            <person name="Iseki K."/>
            <person name="Muto C."/>
            <person name="Satou K."/>
            <person name="Teruya K."/>
            <person name="Shiroma A."/>
            <person name="Shimoji M."/>
            <person name="Hirano T."/>
            <person name="Itoh T."/>
            <person name="Kaga A."/>
            <person name="Tomooka N."/>
        </authorList>
    </citation>
    <scope>NUCLEOTIDE SEQUENCE [LARGE SCALE GENOMIC DNA]</scope>
    <source>
        <strain evidence="2">cv. Shumari</strain>
    </source>
</reference>